<feature type="region of interest" description="Disordered" evidence="1">
    <location>
        <begin position="1"/>
        <end position="33"/>
    </location>
</feature>
<proteinExistence type="predicted"/>
<dbReference type="PANTHER" id="PTHR34835">
    <property type="entry name" value="OS07G0283600 PROTEIN-RELATED"/>
    <property type="match status" value="1"/>
</dbReference>
<sequence>MGNQKKIVSRKGKTDKSKNATPKGKNPKKKDQGHDFTCVQLSVSTIFHKCLNKDQEKMKIVEEFGFGSGCRNHNREDRQNTWHKVHRYNLLHATLQNRFGTTYSERVLSKDLTDDDYAVFKYFQGITQASLKKLIFTTSVDTDENMDLFKRAFLLYIKKCFLLPTSATNISPRALPTIFNMENTRHQNWALHIHNFLLEEVQKAKDNSTSSVSGCCFTLMVIYFHETHFGKNSREAKAQPPWIQYVLGKHSGIE</sequence>
<evidence type="ECO:0000256" key="1">
    <source>
        <dbReference type="SAM" id="MobiDB-lite"/>
    </source>
</evidence>
<protein>
    <recommendedName>
        <fullName evidence="4">Protein FAR1-RELATED SEQUENCE</fullName>
    </recommendedName>
</protein>
<evidence type="ECO:0000313" key="2">
    <source>
        <dbReference type="EMBL" id="MED6158153.1"/>
    </source>
</evidence>
<evidence type="ECO:0008006" key="4">
    <source>
        <dbReference type="Google" id="ProtNLM"/>
    </source>
</evidence>
<evidence type="ECO:0000313" key="3">
    <source>
        <dbReference type="Proteomes" id="UP001341840"/>
    </source>
</evidence>
<accession>A0ABU6UDF8</accession>
<name>A0ABU6UDF8_9FABA</name>
<dbReference type="EMBL" id="JASCZI010120954">
    <property type="protein sequence ID" value="MED6158153.1"/>
    <property type="molecule type" value="Genomic_DNA"/>
</dbReference>
<keyword evidence="3" id="KW-1185">Reference proteome</keyword>
<reference evidence="2 3" key="1">
    <citation type="journal article" date="2023" name="Plants (Basel)">
        <title>Bridging the Gap: Combining Genomics and Transcriptomics Approaches to Understand Stylosanthes scabra, an Orphan Legume from the Brazilian Caatinga.</title>
        <authorList>
            <person name="Ferreira-Neto J.R.C."/>
            <person name="da Silva M.D."/>
            <person name="Binneck E."/>
            <person name="de Melo N.F."/>
            <person name="da Silva R.H."/>
            <person name="de Melo A.L.T.M."/>
            <person name="Pandolfi V."/>
            <person name="Bustamante F.O."/>
            <person name="Brasileiro-Vidal A.C."/>
            <person name="Benko-Iseppon A.M."/>
        </authorList>
    </citation>
    <scope>NUCLEOTIDE SEQUENCE [LARGE SCALE GENOMIC DNA]</scope>
    <source>
        <tissue evidence="2">Leaves</tissue>
    </source>
</reference>
<dbReference type="Proteomes" id="UP001341840">
    <property type="component" value="Unassembled WGS sequence"/>
</dbReference>
<gene>
    <name evidence="2" type="ORF">PIB30_030210</name>
</gene>
<comment type="caution">
    <text evidence="2">The sequence shown here is derived from an EMBL/GenBank/DDBJ whole genome shotgun (WGS) entry which is preliminary data.</text>
</comment>
<organism evidence="2 3">
    <name type="scientific">Stylosanthes scabra</name>
    <dbReference type="NCBI Taxonomy" id="79078"/>
    <lineage>
        <taxon>Eukaryota</taxon>
        <taxon>Viridiplantae</taxon>
        <taxon>Streptophyta</taxon>
        <taxon>Embryophyta</taxon>
        <taxon>Tracheophyta</taxon>
        <taxon>Spermatophyta</taxon>
        <taxon>Magnoliopsida</taxon>
        <taxon>eudicotyledons</taxon>
        <taxon>Gunneridae</taxon>
        <taxon>Pentapetalae</taxon>
        <taxon>rosids</taxon>
        <taxon>fabids</taxon>
        <taxon>Fabales</taxon>
        <taxon>Fabaceae</taxon>
        <taxon>Papilionoideae</taxon>
        <taxon>50 kb inversion clade</taxon>
        <taxon>dalbergioids sensu lato</taxon>
        <taxon>Dalbergieae</taxon>
        <taxon>Pterocarpus clade</taxon>
        <taxon>Stylosanthes</taxon>
    </lineage>
</organism>